<organism evidence="1 2">
    <name type="scientific">Moniliophthora roreri</name>
    <name type="common">Frosty pod rot fungus</name>
    <name type="synonym">Monilia roreri</name>
    <dbReference type="NCBI Taxonomy" id="221103"/>
    <lineage>
        <taxon>Eukaryota</taxon>
        <taxon>Fungi</taxon>
        <taxon>Dikarya</taxon>
        <taxon>Basidiomycota</taxon>
        <taxon>Agaricomycotina</taxon>
        <taxon>Agaricomycetes</taxon>
        <taxon>Agaricomycetidae</taxon>
        <taxon>Agaricales</taxon>
        <taxon>Marasmiineae</taxon>
        <taxon>Marasmiaceae</taxon>
        <taxon>Moniliophthora</taxon>
    </lineage>
</organism>
<dbReference type="EMBL" id="LATX01001853">
    <property type="protein sequence ID" value="KTB37327.1"/>
    <property type="molecule type" value="Genomic_DNA"/>
</dbReference>
<reference evidence="1 2" key="1">
    <citation type="submission" date="2015-12" db="EMBL/GenBank/DDBJ databases">
        <title>Draft genome sequence of Moniliophthora roreri, the causal agent of frosty pod rot of cacao.</title>
        <authorList>
            <person name="Aime M.C."/>
            <person name="Diaz-Valderrama J.R."/>
            <person name="Kijpornyongpan T."/>
            <person name="Phillips-Mora W."/>
        </authorList>
    </citation>
    <scope>NUCLEOTIDE SEQUENCE [LARGE SCALE GENOMIC DNA]</scope>
    <source>
        <strain evidence="1 2">MCA 2952</strain>
    </source>
</reference>
<gene>
    <name evidence="1" type="ORF">WG66_10095</name>
</gene>
<evidence type="ECO:0000313" key="1">
    <source>
        <dbReference type="EMBL" id="KTB37327.1"/>
    </source>
</evidence>
<comment type="caution">
    <text evidence="1">The sequence shown here is derived from an EMBL/GenBank/DDBJ whole genome shotgun (WGS) entry which is preliminary data.</text>
</comment>
<dbReference type="InterPro" id="IPR040521">
    <property type="entry name" value="KDZ"/>
</dbReference>
<accession>A0A0W0FLZ8</accession>
<protein>
    <recommendedName>
        <fullName evidence="3">CxC2-like cysteine cluster KDZ transposase-associated domain-containing protein</fullName>
    </recommendedName>
</protein>
<sequence>MCPACPEPEFNIKIEDIIKTPKEKRHIHTLFIAWDGCHSAQRLYKRDDPDNVALNEGSAYFSLHHNYREYLKGNTGDSDLLTCSKLKAVRMQNILKFKNAVITGIVGAICTHHGLFLPNGVADMPKGEMFCIGDWVLYYAMLGRRGLKVVHCSYDLWCIFKVYLADRLRCWPQYFTDTDVVERLIAAQGCIPQMHIEGHGSECKTCYHFEHTCHVGCTNGELVETPWSHEKLTGGSIWHMNDGHRHDTLDDFHGFWNFCKIQKLGETLKKQWAQAKVAIDDLEPSFNNYTLLFSEETLKEWKQLYALPLPDKSDKNIVDLYTARVGKEIPTLRSRLDAQLAAEKLQVLNKSGVDGVTLLIAEGIELDMTHCAI</sequence>
<proteinExistence type="predicted"/>
<dbReference type="AlphaFoldDB" id="A0A0W0FLZ8"/>
<evidence type="ECO:0008006" key="3">
    <source>
        <dbReference type="Google" id="ProtNLM"/>
    </source>
</evidence>
<dbReference type="Proteomes" id="UP000054988">
    <property type="component" value="Unassembled WGS sequence"/>
</dbReference>
<dbReference type="Pfam" id="PF18758">
    <property type="entry name" value="KDZ"/>
    <property type="match status" value="1"/>
</dbReference>
<name>A0A0W0FLZ8_MONRR</name>
<evidence type="ECO:0000313" key="2">
    <source>
        <dbReference type="Proteomes" id="UP000054988"/>
    </source>
</evidence>